<sequence length="104" mass="11958">MSILPFELACSRQWAGVVEPKLSALEDAARLIRNISRRILISILLSTPSTLSWDRAGRLCSYHYRRLIIGWETRAQTFGFSSYRAINSHLHLFLVFPLNCAFVF</sequence>
<accession>A0A0C2X756</accession>
<keyword evidence="2" id="KW-1185">Reference proteome</keyword>
<organism evidence="1 2">
    <name type="scientific">Serendipita vermifera MAFF 305830</name>
    <dbReference type="NCBI Taxonomy" id="933852"/>
    <lineage>
        <taxon>Eukaryota</taxon>
        <taxon>Fungi</taxon>
        <taxon>Dikarya</taxon>
        <taxon>Basidiomycota</taxon>
        <taxon>Agaricomycotina</taxon>
        <taxon>Agaricomycetes</taxon>
        <taxon>Sebacinales</taxon>
        <taxon>Serendipitaceae</taxon>
        <taxon>Serendipita</taxon>
    </lineage>
</organism>
<dbReference type="EMBL" id="KN824277">
    <property type="protein sequence ID" value="KIM33923.1"/>
    <property type="molecule type" value="Genomic_DNA"/>
</dbReference>
<reference evidence="2" key="2">
    <citation type="submission" date="2015-01" db="EMBL/GenBank/DDBJ databases">
        <title>Evolutionary Origins and Diversification of the Mycorrhizal Mutualists.</title>
        <authorList>
            <consortium name="DOE Joint Genome Institute"/>
            <consortium name="Mycorrhizal Genomics Consortium"/>
            <person name="Kohler A."/>
            <person name="Kuo A."/>
            <person name="Nagy L.G."/>
            <person name="Floudas D."/>
            <person name="Copeland A."/>
            <person name="Barry K.W."/>
            <person name="Cichocki N."/>
            <person name="Veneault-Fourrey C."/>
            <person name="LaButti K."/>
            <person name="Lindquist E.A."/>
            <person name="Lipzen A."/>
            <person name="Lundell T."/>
            <person name="Morin E."/>
            <person name="Murat C."/>
            <person name="Riley R."/>
            <person name="Ohm R."/>
            <person name="Sun H."/>
            <person name="Tunlid A."/>
            <person name="Henrissat B."/>
            <person name="Grigoriev I.V."/>
            <person name="Hibbett D.S."/>
            <person name="Martin F."/>
        </authorList>
    </citation>
    <scope>NUCLEOTIDE SEQUENCE [LARGE SCALE GENOMIC DNA]</scope>
    <source>
        <strain evidence="2">MAFF 305830</strain>
    </source>
</reference>
<dbReference type="Proteomes" id="UP000054097">
    <property type="component" value="Unassembled WGS sequence"/>
</dbReference>
<gene>
    <name evidence="1" type="ORF">M408DRAFT_87731</name>
</gene>
<evidence type="ECO:0000313" key="1">
    <source>
        <dbReference type="EMBL" id="KIM33923.1"/>
    </source>
</evidence>
<protein>
    <submittedName>
        <fullName evidence="1">Uncharacterized protein</fullName>
    </submittedName>
</protein>
<dbReference type="AlphaFoldDB" id="A0A0C2X756"/>
<evidence type="ECO:0000313" key="2">
    <source>
        <dbReference type="Proteomes" id="UP000054097"/>
    </source>
</evidence>
<name>A0A0C2X756_SERVB</name>
<dbReference type="HOGENOM" id="CLU_2251709_0_0_1"/>
<proteinExistence type="predicted"/>
<reference evidence="1 2" key="1">
    <citation type="submission" date="2014-04" db="EMBL/GenBank/DDBJ databases">
        <authorList>
            <consortium name="DOE Joint Genome Institute"/>
            <person name="Kuo A."/>
            <person name="Zuccaro A."/>
            <person name="Kohler A."/>
            <person name="Nagy L.G."/>
            <person name="Floudas D."/>
            <person name="Copeland A."/>
            <person name="Barry K.W."/>
            <person name="Cichocki N."/>
            <person name="Veneault-Fourrey C."/>
            <person name="LaButti K."/>
            <person name="Lindquist E.A."/>
            <person name="Lipzen A."/>
            <person name="Lundell T."/>
            <person name="Morin E."/>
            <person name="Murat C."/>
            <person name="Sun H."/>
            <person name="Tunlid A."/>
            <person name="Henrissat B."/>
            <person name="Grigoriev I.V."/>
            <person name="Hibbett D.S."/>
            <person name="Martin F."/>
            <person name="Nordberg H.P."/>
            <person name="Cantor M.N."/>
            <person name="Hua S.X."/>
        </authorList>
    </citation>
    <scope>NUCLEOTIDE SEQUENCE [LARGE SCALE GENOMIC DNA]</scope>
    <source>
        <strain evidence="1 2">MAFF 305830</strain>
    </source>
</reference>